<dbReference type="EMBL" id="LT607756">
    <property type="protein sequence ID" value="SCG86052.1"/>
    <property type="molecule type" value="Genomic_DNA"/>
</dbReference>
<dbReference type="PATRIC" id="fig|129848.4.peg.1525"/>
<organism evidence="1 2">
    <name type="scientific">Methanobacterium congolense</name>
    <dbReference type="NCBI Taxonomy" id="118062"/>
    <lineage>
        <taxon>Archaea</taxon>
        <taxon>Methanobacteriati</taxon>
        <taxon>Methanobacteriota</taxon>
        <taxon>Methanomada group</taxon>
        <taxon>Methanobacteria</taxon>
        <taxon>Methanobacteriales</taxon>
        <taxon>Methanobacteriaceae</taxon>
        <taxon>Methanobacterium</taxon>
    </lineage>
</organism>
<accession>A0A1D3L320</accession>
<reference evidence="1 2" key="1">
    <citation type="submission" date="2016-08" db="EMBL/GenBank/DDBJ databases">
        <authorList>
            <person name="Seilhamer J.J."/>
        </authorList>
    </citation>
    <scope>NUCLEOTIDE SEQUENCE [LARGE SCALE GENOMIC DNA]</scope>
    <source>
        <strain evidence="1">Buetzberg</strain>
    </source>
</reference>
<dbReference type="Proteomes" id="UP000094707">
    <property type="component" value="Chromosome I"/>
</dbReference>
<keyword evidence="2" id="KW-1185">Reference proteome</keyword>
<dbReference type="KEGG" id="mcub:MCBB_1497"/>
<dbReference type="STRING" id="118062.MCBB_1497"/>
<evidence type="ECO:0000313" key="2">
    <source>
        <dbReference type="Proteomes" id="UP000094707"/>
    </source>
</evidence>
<gene>
    <name evidence="1" type="ORF">MCBB_1497</name>
</gene>
<dbReference type="RefSeq" id="WP_231916334.1">
    <property type="nucleotide sequence ID" value="NZ_LT607756.1"/>
</dbReference>
<dbReference type="AlphaFoldDB" id="A0A1D3L320"/>
<name>A0A1D3L320_9EURY</name>
<sequence length="93" mass="10510">MSYIIYTIDVWGGNVIDKIEINMMNGVVHNFKRGEFGVESIEIDDTRGFIEISYGEHEMGSKMVIIPLQNVEKCEFTEKYGSRGTHEVGGYVG</sequence>
<proteinExistence type="predicted"/>
<evidence type="ECO:0000313" key="1">
    <source>
        <dbReference type="EMBL" id="SCG86052.1"/>
    </source>
</evidence>
<dbReference type="GeneID" id="30412338"/>
<protein>
    <submittedName>
        <fullName evidence="1">Uncharacterized protein</fullName>
    </submittedName>
</protein>